<comment type="subcellular location">
    <subcellularLocation>
        <location evidence="1">Cell membrane</location>
        <topology evidence="1">Multi-pass membrane protein</topology>
    </subcellularLocation>
</comment>
<evidence type="ECO:0000256" key="3">
    <source>
        <dbReference type="ARBA" id="ARBA00022692"/>
    </source>
</evidence>
<proteinExistence type="predicted"/>
<dbReference type="PANTHER" id="PTHR36115">
    <property type="entry name" value="PROLINE-RICH ANTIGEN HOMOLOG-RELATED"/>
    <property type="match status" value="1"/>
</dbReference>
<keyword evidence="4 6" id="KW-1133">Transmembrane helix</keyword>
<evidence type="ECO:0000256" key="2">
    <source>
        <dbReference type="ARBA" id="ARBA00022475"/>
    </source>
</evidence>
<keyword evidence="3 6" id="KW-0812">Transmembrane</keyword>
<comment type="caution">
    <text evidence="8">The sequence shown here is derived from an EMBL/GenBank/DDBJ whole genome shotgun (WGS) entry which is preliminary data.</text>
</comment>
<evidence type="ECO:0000256" key="6">
    <source>
        <dbReference type="SAM" id="Phobius"/>
    </source>
</evidence>
<evidence type="ECO:0000313" key="9">
    <source>
        <dbReference type="Proteomes" id="UP000606172"/>
    </source>
</evidence>
<dbReference type="AlphaFoldDB" id="A0A919RJK8"/>
<dbReference type="Proteomes" id="UP000606172">
    <property type="component" value="Unassembled WGS sequence"/>
</dbReference>
<reference evidence="8" key="1">
    <citation type="submission" date="2021-01" db="EMBL/GenBank/DDBJ databases">
        <title>Whole genome shotgun sequence of Sinosporangium siamense NBRC 109515.</title>
        <authorList>
            <person name="Komaki H."/>
            <person name="Tamura T."/>
        </authorList>
    </citation>
    <scope>NUCLEOTIDE SEQUENCE</scope>
    <source>
        <strain evidence="8">NBRC 109515</strain>
    </source>
</reference>
<feature type="transmembrane region" description="Helical" evidence="6">
    <location>
        <begin position="12"/>
        <end position="34"/>
    </location>
</feature>
<keyword evidence="9" id="KW-1185">Reference proteome</keyword>
<gene>
    <name evidence="8" type="ORF">Ssi02_34370</name>
</gene>
<dbReference type="EMBL" id="BOOW01000020">
    <property type="protein sequence ID" value="GII93206.1"/>
    <property type="molecule type" value="Genomic_DNA"/>
</dbReference>
<accession>A0A919RJK8</accession>
<protein>
    <submittedName>
        <fullName evidence="8">RDD family protein</fullName>
    </submittedName>
</protein>
<organism evidence="8 9">
    <name type="scientific">Sinosporangium siamense</name>
    <dbReference type="NCBI Taxonomy" id="1367973"/>
    <lineage>
        <taxon>Bacteria</taxon>
        <taxon>Bacillati</taxon>
        <taxon>Actinomycetota</taxon>
        <taxon>Actinomycetes</taxon>
        <taxon>Streptosporangiales</taxon>
        <taxon>Streptosporangiaceae</taxon>
        <taxon>Sinosporangium</taxon>
    </lineage>
</organism>
<feature type="transmembrane region" description="Helical" evidence="6">
    <location>
        <begin position="103"/>
        <end position="124"/>
    </location>
</feature>
<feature type="transmembrane region" description="Helical" evidence="6">
    <location>
        <begin position="54"/>
        <end position="71"/>
    </location>
</feature>
<feature type="domain" description="RDD" evidence="7">
    <location>
        <begin position="6"/>
        <end position="136"/>
    </location>
</feature>
<dbReference type="InterPro" id="IPR010432">
    <property type="entry name" value="RDD"/>
</dbReference>
<evidence type="ECO:0000259" key="7">
    <source>
        <dbReference type="Pfam" id="PF06271"/>
    </source>
</evidence>
<name>A0A919RJK8_9ACTN</name>
<evidence type="ECO:0000256" key="5">
    <source>
        <dbReference type="ARBA" id="ARBA00023136"/>
    </source>
</evidence>
<keyword evidence="5 6" id="KW-0472">Membrane</keyword>
<sequence>MPAPLGGRWRRLFAGIVDSIIISLISTPVTWQTWSHVLDEERGAWARINLSQTFFLAVVAFLYYWLLQAYWHGQTIGKKIFGLRVISETGERLAVGQAAIRQAVMAVLAWLCCLWIIDLGWILIDPRKQAIHDKAARTLVVDS</sequence>
<dbReference type="Pfam" id="PF06271">
    <property type="entry name" value="RDD"/>
    <property type="match status" value="1"/>
</dbReference>
<evidence type="ECO:0000256" key="1">
    <source>
        <dbReference type="ARBA" id="ARBA00004651"/>
    </source>
</evidence>
<evidence type="ECO:0000313" key="8">
    <source>
        <dbReference type="EMBL" id="GII93206.1"/>
    </source>
</evidence>
<dbReference type="GO" id="GO:0005886">
    <property type="term" value="C:plasma membrane"/>
    <property type="evidence" value="ECO:0007669"/>
    <property type="project" value="UniProtKB-SubCell"/>
</dbReference>
<keyword evidence="2" id="KW-1003">Cell membrane</keyword>
<evidence type="ECO:0000256" key="4">
    <source>
        <dbReference type="ARBA" id="ARBA00022989"/>
    </source>
</evidence>
<dbReference type="InterPro" id="IPR051791">
    <property type="entry name" value="Pra-immunoreactive"/>
</dbReference>